<dbReference type="OrthoDB" id="4142625at2759"/>
<feature type="compositionally biased region" description="Basic and acidic residues" evidence="1">
    <location>
        <begin position="243"/>
        <end position="256"/>
    </location>
</feature>
<feature type="signal peptide" evidence="2">
    <location>
        <begin position="1"/>
        <end position="18"/>
    </location>
</feature>
<protein>
    <submittedName>
        <fullName evidence="3">Uncharacterized protein</fullName>
    </submittedName>
</protein>
<comment type="caution">
    <text evidence="3">The sequence shown here is derived from an EMBL/GenBank/DDBJ whole genome shotgun (WGS) entry which is preliminary data.</text>
</comment>
<evidence type="ECO:0000313" key="4">
    <source>
        <dbReference type="Proteomes" id="UP000838763"/>
    </source>
</evidence>
<name>A0A9P1MEE8_9PEZI</name>
<organism evidence="3 4">
    <name type="scientific">Parascedosporium putredinis</name>
    <dbReference type="NCBI Taxonomy" id="1442378"/>
    <lineage>
        <taxon>Eukaryota</taxon>
        <taxon>Fungi</taxon>
        <taxon>Dikarya</taxon>
        <taxon>Ascomycota</taxon>
        <taxon>Pezizomycotina</taxon>
        <taxon>Sordariomycetes</taxon>
        <taxon>Hypocreomycetidae</taxon>
        <taxon>Microascales</taxon>
        <taxon>Microascaceae</taxon>
        <taxon>Parascedosporium</taxon>
    </lineage>
</organism>
<feature type="chain" id="PRO_5040405826" evidence="2">
    <location>
        <begin position="19"/>
        <end position="362"/>
    </location>
</feature>
<reference evidence="3" key="1">
    <citation type="submission" date="2022-11" db="EMBL/GenBank/DDBJ databases">
        <authorList>
            <person name="Scott C."/>
            <person name="Bruce N."/>
        </authorList>
    </citation>
    <scope>NUCLEOTIDE SEQUENCE</scope>
</reference>
<feature type="compositionally biased region" description="Basic and acidic residues" evidence="1">
    <location>
        <begin position="275"/>
        <end position="303"/>
    </location>
</feature>
<gene>
    <name evidence="3" type="ORF">PPNO1_LOCUS9424</name>
</gene>
<dbReference type="AlphaFoldDB" id="A0A9P1MEE8"/>
<feature type="region of interest" description="Disordered" evidence="1">
    <location>
        <begin position="235"/>
        <end position="303"/>
    </location>
</feature>
<evidence type="ECO:0000313" key="3">
    <source>
        <dbReference type="EMBL" id="CAI4219880.1"/>
    </source>
</evidence>
<keyword evidence="2" id="KW-0732">Signal</keyword>
<dbReference type="EMBL" id="CALLCH030000021">
    <property type="protein sequence ID" value="CAI4219880.1"/>
    <property type="molecule type" value="Genomic_DNA"/>
</dbReference>
<keyword evidence="4" id="KW-1185">Reference proteome</keyword>
<sequence>MKTSTIAGLFAATGLVSAASKCKSRDTTSKPEVLEPAQNRELGAQRLKFRYGPLLVPGVHDPDTMGMKEFQGFIQPPCTDCYITHYQAGLEFEDGTNANAHTGMWLHHTVLFDLSQQDPMCEEAPIRLFASGNERSPIDLSINGTRNAGIYLPTNANVTHVTELMNESALSRTAFLTTDIAWDATFAGEILATIGHLHDGGLRQDLQLNGENLCQHTARYGEAAEFITHVGMYGNEDTTGAEGADHDHGDGSHSHDENEDAPAAGKARPGTITGEADHDHGAGEEEGHTHEEEGGHDHGADGHITHISSIRNCDELGRFAVGDEFSITSFYNFTLHPAMAGHHGGLEPVMGITILYALKDEE</sequence>
<accession>A0A9P1MEE8</accession>
<dbReference type="Proteomes" id="UP000838763">
    <property type="component" value="Unassembled WGS sequence"/>
</dbReference>
<evidence type="ECO:0000256" key="1">
    <source>
        <dbReference type="SAM" id="MobiDB-lite"/>
    </source>
</evidence>
<evidence type="ECO:0000256" key="2">
    <source>
        <dbReference type="SAM" id="SignalP"/>
    </source>
</evidence>
<proteinExistence type="predicted"/>